<proteinExistence type="predicted"/>
<dbReference type="RefSeq" id="WP_147626925.1">
    <property type="nucleotide sequence ID" value="NZ_CP042807.1"/>
</dbReference>
<name>A0A5B9E1B7_9GAMM</name>
<evidence type="ECO:0000313" key="2">
    <source>
        <dbReference type="Proteomes" id="UP000321807"/>
    </source>
</evidence>
<dbReference type="Proteomes" id="UP000321807">
    <property type="component" value="Chromosome"/>
</dbReference>
<dbReference type="AlphaFoldDB" id="A0A5B9E1B7"/>
<reference evidence="1 2" key="1">
    <citation type="submission" date="2019-08" db="EMBL/GenBank/DDBJ databases">
        <title>Complete genome sequence of Rhodanobacter glycinis strain T01E-68 isolated from tomato root.</title>
        <authorList>
            <person name="Weon H.-Y."/>
            <person name="Lee S.A."/>
        </authorList>
    </citation>
    <scope>NUCLEOTIDE SEQUENCE [LARGE SCALE GENOMIC DNA]</scope>
    <source>
        <strain evidence="1 2">T01E-68</strain>
    </source>
</reference>
<organism evidence="1 2">
    <name type="scientific">Rhodanobacter glycinis</name>
    <dbReference type="NCBI Taxonomy" id="582702"/>
    <lineage>
        <taxon>Bacteria</taxon>
        <taxon>Pseudomonadati</taxon>
        <taxon>Pseudomonadota</taxon>
        <taxon>Gammaproteobacteria</taxon>
        <taxon>Lysobacterales</taxon>
        <taxon>Rhodanobacteraceae</taxon>
        <taxon>Rhodanobacter</taxon>
    </lineage>
</organism>
<evidence type="ECO:0000313" key="1">
    <source>
        <dbReference type="EMBL" id="QEE24300.1"/>
    </source>
</evidence>
<accession>A0A5B9E1B7</accession>
<dbReference type="KEGG" id="rgl:CS053_07110"/>
<protein>
    <submittedName>
        <fullName evidence="1">Uncharacterized protein</fullName>
    </submittedName>
</protein>
<sequence length="79" mass="9105">MESHDEAGFIAASSRGWPLIPAFSPEGRRRKSECHHAKVDFARARHRAICRNMILSSTRYYFWFYGYPMPAAESGARLQ</sequence>
<gene>
    <name evidence="1" type="ORF">CS053_07110</name>
</gene>
<dbReference type="EMBL" id="CP042807">
    <property type="protein sequence ID" value="QEE24300.1"/>
    <property type="molecule type" value="Genomic_DNA"/>
</dbReference>